<keyword evidence="2 3" id="KW-0479">Metal-binding</keyword>
<dbReference type="EMBL" id="CP034328">
    <property type="protein sequence ID" value="AZL57728.1"/>
    <property type="molecule type" value="Genomic_DNA"/>
</dbReference>
<evidence type="ECO:0000256" key="2">
    <source>
        <dbReference type="ARBA" id="ARBA00022723"/>
    </source>
</evidence>
<dbReference type="GO" id="GO:0046872">
    <property type="term" value="F:metal ion binding"/>
    <property type="evidence" value="ECO:0007669"/>
    <property type="project" value="UniProtKB-KW"/>
</dbReference>
<dbReference type="RefSeq" id="WP_125323927.1">
    <property type="nucleotide sequence ID" value="NZ_CP034328.1"/>
</dbReference>
<dbReference type="KEGG" id="taw:EI545_02040"/>
<name>A0A3S8U2E2_9RHOB</name>
<dbReference type="PANTHER" id="PTHR37302">
    <property type="entry name" value="SLR1116 PROTEIN"/>
    <property type="match status" value="1"/>
</dbReference>
<dbReference type="InterPro" id="IPR007837">
    <property type="entry name" value="DinB"/>
</dbReference>
<evidence type="ECO:0000313" key="4">
    <source>
        <dbReference type="EMBL" id="AZL57728.1"/>
    </source>
</evidence>
<dbReference type="InterPro" id="IPR034660">
    <property type="entry name" value="DinB/YfiT-like"/>
</dbReference>
<dbReference type="Pfam" id="PF05163">
    <property type="entry name" value="DinB"/>
    <property type="match status" value="1"/>
</dbReference>
<protein>
    <submittedName>
        <fullName evidence="4">Damage-inducible protein DinB</fullName>
    </submittedName>
</protein>
<sequence>MNRLANHRLHRACAALSPTDYAAPRSGFFPSIRATLNHILLVDRFYINAMQGHRLDRPALDEARGLLALDDLVLRQADSDAQLLELVAALTPDDLSRIVVVDRGDREQHDRMDDLLSHLFQHQTHHRGQVHAMLSSTTVAPPQLDEFIVGDDAAARAADMAALGWTEADLMR</sequence>
<comment type="similarity">
    <text evidence="1">Belongs to the DinB family.</text>
</comment>
<feature type="binding site" evidence="3">
    <location>
        <position position="122"/>
    </location>
    <ligand>
        <name>a divalent metal cation</name>
        <dbReference type="ChEBI" id="CHEBI:60240"/>
    </ligand>
</feature>
<evidence type="ECO:0000256" key="3">
    <source>
        <dbReference type="PIRSR" id="PIRSR607837-1"/>
    </source>
</evidence>
<evidence type="ECO:0000256" key="1">
    <source>
        <dbReference type="ARBA" id="ARBA00008635"/>
    </source>
</evidence>
<dbReference type="AlphaFoldDB" id="A0A3S8U2E2"/>
<gene>
    <name evidence="4" type="ORF">EI545_02040</name>
</gene>
<dbReference type="Proteomes" id="UP000282002">
    <property type="component" value="Chromosome"/>
</dbReference>
<proteinExistence type="inferred from homology"/>
<keyword evidence="5" id="KW-1185">Reference proteome</keyword>
<feature type="binding site" evidence="3">
    <location>
        <position position="38"/>
    </location>
    <ligand>
        <name>a divalent metal cation</name>
        <dbReference type="ChEBI" id="CHEBI:60240"/>
    </ligand>
</feature>
<feature type="binding site" evidence="3">
    <location>
        <position position="126"/>
    </location>
    <ligand>
        <name>a divalent metal cation</name>
        <dbReference type="ChEBI" id="CHEBI:60240"/>
    </ligand>
</feature>
<dbReference type="SUPFAM" id="SSF109854">
    <property type="entry name" value="DinB/YfiT-like putative metalloenzymes"/>
    <property type="match status" value="1"/>
</dbReference>
<accession>A0A3S8U2E2</accession>
<dbReference type="Gene3D" id="1.20.120.450">
    <property type="entry name" value="dinb family like domain"/>
    <property type="match status" value="1"/>
</dbReference>
<dbReference type="OrthoDB" id="9807509at2"/>
<reference evidence="4 5" key="1">
    <citation type="submission" date="2018-12" db="EMBL/GenBank/DDBJ databases">
        <title>Complete genome sequencing of Tabrizicola sp. K13M18.</title>
        <authorList>
            <person name="Bae J.-W."/>
        </authorList>
    </citation>
    <scope>NUCLEOTIDE SEQUENCE [LARGE SCALE GENOMIC DNA]</scope>
    <source>
        <strain evidence="4 5">K13M18</strain>
    </source>
</reference>
<organism evidence="4 5">
    <name type="scientific">Tabrizicola piscis</name>
    <dbReference type="NCBI Taxonomy" id="2494374"/>
    <lineage>
        <taxon>Bacteria</taxon>
        <taxon>Pseudomonadati</taxon>
        <taxon>Pseudomonadota</taxon>
        <taxon>Alphaproteobacteria</taxon>
        <taxon>Rhodobacterales</taxon>
        <taxon>Paracoccaceae</taxon>
        <taxon>Tabrizicola</taxon>
    </lineage>
</organism>
<dbReference type="PANTHER" id="PTHR37302:SF3">
    <property type="entry name" value="DAMAGE-INDUCIBLE PROTEIN DINB"/>
    <property type="match status" value="1"/>
</dbReference>
<evidence type="ECO:0000313" key="5">
    <source>
        <dbReference type="Proteomes" id="UP000282002"/>
    </source>
</evidence>